<dbReference type="AlphaFoldDB" id="A0A2W5SS55"/>
<dbReference type="EMBL" id="QFQP01000057">
    <property type="protein sequence ID" value="PZR04517.1"/>
    <property type="molecule type" value="Genomic_DNA"/>
</dbReference>
<proteinExistence type="predicted"/>
<evidence type="ECO:0000313" key="5">
    <source>
        <dbReference type="Proteomes" id="UP000249061"/>
    </source>
</evidence>
<dbReference type="GO" id="GO:0016787">
    <property type="term" value="F:hydrolase activity"/>
    <property type="evidence" value="ECO:0007669"/>
    <property type="project" value="UniProtKB-KW"/>
</dbReference>
<dbReference type="InterPro" id="IPR022712">
    <property type="entry name" value="Beta_Casp"/>
</dbReference>
<dbReference type="GO" id="GO:0004521">
    <property type="term" value="F:RNA endonuclease activity"/>
    <property type="evidence" value="ECO:0007669"/>
    <property type="project" value="TreeGrafter"/>
</dbReference>
<dbReference type="PANTHER" id="PTHR11203">
    <property type="entry name" value="CLEAVAGE AND POLYADENYLATION SPECIFICITY FACTOR FAMILY MEMBER"/>
    <property type="match status" value="1"/>
</dbReference>
<name>A0A2W5SS55_9BACT</name>
<dbReference type="InterPro" id="IPR001279">
    <property type="entry name" value="Metallo-B-lactamas"/>
</dbReference>
<dbReference type="Proteomes" id="UP000249061">
    <property type="component" value="Unassembled WGS sequence"/>
</dbReference>
<evidence type="ECO:0000256" key="1">
    <source>
        <dbReference type="ARBA" id="ARBA00022801"/>
    </source>
</evidence>
<dbReference type="Gene3D" id="3.40.50.10890">
    <property type="match status" value="1"/>
</dbReference>
<keyword evidence="1 4" id="KW-0378">Hydrolase</keyword>
<dbReference type="InterPro" id="IPR036866">
    <property type="entry name" value="RibonucZ/Hydroxyglut_hydro"/>
</dbReference>
<dbReference type="Pfam" id="PF10996">
    <property type="entry name" value="Beta-Casp"/>
    <property type="match status" value="1"/>
</dbReference>
<dbReference type="PANTHER" id="PTHR11203:SF37">
    <property type="entry name" value="INTEGRATOR COMPLEX SUBUNIT 11"/>
    <property type="match status" value="1"/>
</dbReference>
<protein>
    <submittedName>
        <fullName evidence="4">MBL fold metallo-hydrolase</fullName>
    </submittedName>
</protein>
<dbReference type="InterPro" id="IPR050698">
    <property type="entry name" value="MBL"/>
</dbReference>
<dbReference type="Gene3D" id="3.60.15.10">
    <property type="entry name" value="Ribonuclease Z/Hydroxyacylglutathione hydrolase-like"/>
    <property type="match status" value="1"/>
</dbReference>
<dbReference type="Pfam" id="PF12706">
    <property type="entry name" value="Lactamase_B_2"/>
    <property type="match status" value="1"/>
</dbReference>
<feature type="domain" description="Beta-Casp" evidence="3">
    <location>
        <begin position="256"/>
        <end position="381"/>
    </location>
</feature>
<evidence type="ECO:0000313" key="4">
    <source>
        <dbReference type="EMBL" id="PZR04517.1"/>
    </source>
</evidence>
<dbReference type="CDD" id="cd16295">
    <property type="entry name" value="TTHA0252-CPSF-like_MBL-fold"/>
    <property type="match status" value="1"/>
</dbReference>
<dbReference type="InterPro" id="IPR011108">
    <property type="entry name" value="RMMBL"/>
</dbReference>
<dbReference type="SUPFAM" id="SSF56281">
    <property type="entry name" value="Metallo-hydrolase/oxidoreductase"/>
    <property type="match status" value="1"/>
</dbReference>
<evidence type="ECO:0000259" key="2">
    <source>
        <dbReference type="SMART" id="SM00849"/>
    </source>
</evidence>
<accession>A0A2W5SS55</accession>
<reference evidence="4 5" key="1">
    <citation type="submission" date="2017-08" db="EMBL/GenBank/DDBJ databases">
        <title>Infants hospitalized years apart are colonized by the same room-sourced microbial strains.</title>
        <authorList>
            <person name="Brooks B."/>
            <person name="Olm M.R."/>
            <person name="Firek B.A."/>
            <person name="Baker R."/>
            <person name="Thomas B.C."/>
            <person name="Morowitz M.J."/>
            <person name="Banfield J.F."/>
        </authorList>
    </citation>
    <scope>NUCLEOTIDE SEQUENCE [LARGE SCALE GENOMIC DNA]</scope>
    <source>
        <strain evidence="4">S2_003_000_R2_14</strain>
    </source>
</reference>
<comment type="caution">
    <text evidence="4">The sequence shown here is derived from an EMBL/GenBank/DDBJ whole genome shotgun (WGS) entry which is preliminary data.</text>
</comment>
<dbReference type="SMART" id="SM01027">
    <property type="entry name" value="Beta-Casp"/>
    <property type="match status" value="1"/>
</dbReference>
<organism evidence="4 5">
    <name type="scientific">Archangium gephyra</name>
    <dbReference type="NCBI Taxonomy" id="48"/>
    <lineage>
        <taxon>Bacteria</taxon>
        <taxon>Pseudomonadati</taxon>
        <taxon>Myxococcota</taxon>
        <taxon>Myxococcia</taxon>
        <taxon>Myxococcales</taxon>
        <taxon>Cystobacterineae</taxon>
        <taxon>Archangiaceae</taxon>
        <taxon>Archangium</taxon>
    </lineage>
</organism>
<sequence length="477" mass="52349">MSSANDEFSLTFAGGAGSVTGSKYLVRANGHQFLLDCGLFQGPRDLRLRNWAEPPFEPGSLDAVVLSHSHLDHTGYLPLLAKRGFRGPVYCTPGTADLLAVVLKDSAHLQEEDAARANRYGYTKHRPALPLYTTKDAEMALQLLKPKTYGERFSIDSSTHVLLRRAGHILGSATVEVHFEKPVSRRLVFSGDLGRWNRPILRDPEPVPEADVLLVESTYGDRTHAPNADDELVRIITETAGRGGAVIVPAFAIGRTQELIWTIRRLEDEGRLPFVAVYVDSPMAINVSDIYCRHPEDHDLDMKLLMDEKRCPLCCHQYNLVRTAEQSKTLNGQRGPMIIIAGSGMATGGRVLHHLKHRLPDHRNTVLLVGYQAIGTRGRLLHDGAKFVRIHGAEVPVRAHVETINGLSAHADQNEILRWLSEFKSAPTHTYVVHGEAAAARALSSSIVSKLGWSATVAEDGATVSLYGTPEQSGASR</sequence>
<evidence type="ECO:0000259" key="3">
    <source>
        <dbReference type="SMART" id="SM01027"/>
    </source>
</evidence>
<gene>
    <name evidence="4" type="ORF">DI536_34100</name>
</gene>
<dbReference type="Pfam" id="PF07521">
    <property type="entry name" value="RMMBL"/>
    <property type="match status" value="1"/>
</dbReference>
<feature type="domain" description="Metallo-beta-lactamase" evidence="2">
    <location>
        <begin position="20"/>
        <end position="251"/>
    </location>
</feature>
<dbReference type="SMART" id="SM00849">
    <property type="entry name" value="Lactamase_B"/>
    <property type="match status" value="1"/>
</dbReference>